<keyword evidence="2" id="KW-1133">Transmembrane helix</keyword>
<keyword evidence="2" id="KW-0812">Transmembrane</keyword>
<evidence type="ECO:0000256" key="1">
    <source>
        <dbReference type="SAM" id="MobiDB-lite"/>
    </source>
</evidence>
<protein>
    <submittedName>
        <fullName evidence="3">Uncharacterized protein</fullName>
    </submittedName>
</protein>
<proteinExistence type="predicted"/>
<sequence length="160" mass="18949">MRLSPSTPSSEQNSNTTLLLFIAFVTFWFALLKIPLEMEILSRAAPPHLSIHDFYNHKAKHFSTVEQRIDAKQSYHFFDRRGPHHSEQETKEDEELAHEVERMVHHYYKQHENEHEEHRHLRSGKLGNPHESKEEDPFANDISQEVQGIVDHYHHDPDEI</sequence>
<accession>A0A9N8HVT0</accession>
<feature type="region of interest" description="Disordered" evidence="1">
    <location>
        <begin position="111"/>
        <end position="137"/>
    </location>
</feature>
<feature type="transmembrane region" description="Helical" evidence="2">
    <location>
        <begin position="16"/>
        <end position="34"/>
    </location>
</feature>
<organism evidence="3 4">
    <name type="scientific">Seminavis robusta</name>
    <dbReference type="NCBI Taxonomy" id="568900"/>
    <lineage>
        <taxon>Eukaryota</taxon>
        <taxon>Sar</taxon>
        <taxon>Stramenopiles</taxon>
        <taxon>Ochrophyta</taxon>
        <taxon>Bacillariophyta</taxon>
        <taxon>Bacillariophyceae</taxon>
        <taxon>Bacillariophycidae</taxon>
        <taxon>Naviculales</taxon>
        <taxon>Naviculaceae</taxon>
        <taxon>Seminavis</taxon>
    </lineage>
</organism>
<comment type="caution">
    <text evidence="3">The sequence shown here is derived from an EMBL/GenBank/DDBJ whole genome shotgun (WGS) entry which is preliminary data.</text>
</comment>
<reference evidence="3" key="1">
    <citation type="submission" date="2020-06" db="EMBL/GenBank/DDBJ databases">
        <authorList>
            <consortium name="Plant Systems Biology data submission"/>
        </authorList>
    </citation>
    <scope>NUCLEOTIDE SEQUENCE</scope>
    <source>
        <strain evidence="3">D6</strain>
    </source>
</reference>
<evidence type="ECO:0000256" key="2">
    <source>
        <dbReference type="SAM" id="Phobius"/>
    </source>
</evidence>
<gene>
    <name evidence="3" type="ORF">SEMRO_2000_G310240.1</name>
</gene>
<dbReference type="AlphaFoldDB" id="A0A9N8HVT0"/>
<evidence type="ECO:0000313" key="4">
    <source>
        <dbReference type="Proteomes" id="UP001153069"/>
    </source>
</evidence>
<evidence type="ECO:0000313" key="3">
    <source>
        <dbReference type="EMBL" id="CAB9527457.1"/>
    </source>
</evidence>
<keyword evidence="2" id="KW-0472">Membrane</keyword>
<dbReference type="EMBL" id="CAICTM010001998">
    <property type="protein sequence ID" value="CAB9527457.1"/>
    <property type="molecule type" value="Genomic_DNA"/>
</dbReference>
<keyword evidence="4" id="KW-1185">Reference proteome</keyword>
<dbReference type="Proteomes" id="UP001153069">
    <property type="component" value="Unassembled WGS sequence"/>
</dbReference>
<name>A0A9N8HVT0_9STRA</name>